<name>A0A1G7CVK6_9RHOB</name>
<dbReference type="AlphaFoldDB" id="A0A1G7CVK6"/>
<keyword evidence="1" id="KW-0732">Signal</keyword>
<accession>A0A1G7CVK6</accession>
<feature type="chain" id="PRO_5011723987" description="UrcA family protein" evidence="1">
    <location>
        <begin position="21"/>
        <end position="92"/>
    </location>
</feature>
<organism evidence="2 3">
    <name type="scientific">Limimaricola pyoseonensis</name>
    <dbReference type="NCBI Taxonomy" id="521013"/>
    <lineage>
        <taxon>Bacteria</taxon>
        <taxon>Pseudomonadati</taxon>
        <taxon>Pseudomonadota</taxon>
        <taxon>Alphaproteobacteria</taxon>
        <taxon>Rhodobacterales</taxon>
        <taxon>Paracoccaceae</taxon>
        <taxon>Limimaricola</taxon>
    </lineage>
</organism>
<evidence type="ECO:0000313" key="3">
    <source>
        <dbReference type="Proteomes" id="UP000198922"/>
    </source>
</evidence>
<proteinExistence type="predicted"/>
<dbReference type="EMBL" id="FNAT01000002">
    <property type="protein sequence ID" value="SDE43382.1"/>
    <property type="molecule type" value="Genomic_DNA"/>
</dbReference>
<feature type="signal peptide" evidence="1">
    <location>
        <begin position="1"/>
        <end position="20"/>
    </location>
</feature>
<dbReference type="STRING" id="521013.SAMN04488567_1663"/>
<evidence type="ECO:0000256" key="1">
    <source>
        <dbReference type="SAM" id="SignalP"/>
    </source>
</evidence>
<evidence type="ECO:0000313" key="2">
    <source>
        <dbReference type="EMBL" id="SDE43382.1"/>
    </source>
</evidence>
<evidence type="ECO:0008006" key="4">
    <source>
        <dbReference type="Google" id="ProtNLM"/>
    </source>
</evidence>
<keyword evidence="3" id="KW-1185">Reference proteome</keyword>
<protein>
    <recommendedName>
        <fullName evidence="4">UrcA family protein</fullName>
    </recommendedName>
</protein>
<dbReference type="OrthoDB" id="7868243at2"/>
<gene>
    <name evidence="2" type="ORF">SAMN04488567_1663</name>
</gene>
<dbReference type="RefSeq" id="WP_090110940.1">
    <property type="nucleotide sequence ID" value="NZ_FNAT01000002.1"/>
</dbReference>
<dbReference type="Proteomes" id="UP000198922">
    <property type="component" value="Unassembled WGS sequence"/>
</dbReference>
<sequence length="92" mass="9500">MTLTKPAVLCAALTMPLMGAAPILSATGWADVTEPASRYDLDGTIEIPVAEAELERCRATLEQVFVGSPVEAEAEPVEAAMTGPAVRCVVAG</sequence>
<reference evidence="3" key="1">
    <citation type="submission" date="2016-10" db="EMBL/GenBank/DDBJ databases">
        <authorList>
            <person name="Varghese N."/>
            <person name="Submissions S."/>
        </authorList>
    </citation>
    <scope>NUCLEOTIDE SEQUENCE [LARGE SCALE GENOMIC DNA]</scope>
    <source>
        <strain evidence="3">DSM 21424</strain>
    </source>
</reference>